<feature type="region of interest" description="Disordered" evidence="3">
    <location>
        <begin position="1043"/>
        <end position="1380"/>
    </location>
</feature>
<feature type="compositionally biased region" description="Polar residues" evidence="3">
    <location>
        <begin position="27"/>
        <end position="48"/>
    </location>
</feature>
<protein>
    <recommendedName>
        <fullName evidence="6">Myosin class II heavy chain</fullName>
    </recommendedName>
</protein>
<feature type="compositionally biased region" description="Polar residues" evidence="3">
    <location>
        <begin position="67"/>
        <end position="77"/>
    </location>
</feature>
<feature type="compositionally biased region" description="Polar residues" evidence="3">
    <location>
        <begin position="813"/>
        <end position="851"/>
    </location>
</feature>
<feature type="region of interest" description="Disordered" evidence="3">
    <location>
        <begin position="573"/>
        <end position="647"/>
    </location>
</feature>
<feature type="region of interest" description="Disordered" evidence="3">
    <location>
        <begin position="748"/>
        <end position="852"/>
    </location>
</feature>
<feature type="region of interest" description="Disordered" evidence="3">
    <location>
        <begin position="172"/>
        <end position="200"/>
    </location>
</feature>
<feature type="compositionally biased region" description="Polar residues" evidence="3">
    <location>
        <begin position="2398"/>
        <end position="2417"/>
    </location>
</feature>
<evidence type="ECO:0008006" key="6">
    <source>
        <dbReference type="Google" id="ProtNLM"/>
    </source>
</evidence>
<feature type="compositionally biased region" description="Polar residues" evidence="3">
    <location>
        <begin position="1365"/>
        <end position="1377"/>
    </location>
</feature>
<dbReference type="Proteomes" id="UP000813461">
    <property type="component" value="Unassembled WGS sequence"/>
</dbReference>
<feature type="region of interest" description="Disordered" evidence="3">
    <location>
        <begin position="2363"/>
        <end position="2481"/>
    </location>
</feature>
<feature type="region of interest" description="Disordered" evidence="3">
    <location>
        <begin position="1459"/>
        <end position="1505"/>
    </location>
</feature>
<sequence>MLARRSSSPSLPPPSSPPSAIQHFGEATSSREAVSPTQTLWTAPSPTRTLGYSSPELPPLPSFSALGTNPRTPSTVARNDRTDTSYYTASWGSPYRHPPPTFNPQRQASTNFGSDDLEGESSILQFGLGHLLPPRLEVEDESPNRFNLEHLIPRLDQNASPVQFTLENLIRSRLPHPETPTKDSQPAGNTPRATDSNPTSAEWVQKFLEQRWNREANDWWSDNSGETDLNSDKDQVFDLPAPPKRGHKTRNTNKTLNQQDFWRHFSKDEKEVLGKMMASKYAVSETDTHSRQASGAGRVDTQVPSARNTQADKSPISPSILTPTESPKPVEETPNMPETIASKPLQNSFDKPLPAPPSQHLAPSEPVRAPVPRMRKKVMVKGKGCIISIPRDIPRGTSGYPPKPLSAQAVEAKLQQYEQEGYDTRGFSTGGLQSHNRAIWPGEEDIRAERSNAGSQYRVRISKKSEWDQYVASLLEAKLAALGVSQGGEEDIPLPMSRSTSSQHHPGQLFSPPLPTSSAGSHRMARQGSIVSGSFPLGPSPGHMSRQSIASPGHMSRQSIASPGAFVNPRQSMHMHRHSTFGSPASFAHHAMSPSGTWSPGNYFGPQDGRSGSPALPFSRSDLAGIISPSSPFGPRSNPQFPPTPTQRDDFMLQMQIQQQQLQAQLLQQQQSQLMGMRPSSTLAEVPEDEDEEDEVPAMKHAAKTAPEIAVPTPRSHRHNLSENLEREAADAEYHLEEAIDKQFAEGGDFNTEPEIKHQYKPSTAAAKNNWEESRTVLHQPQPHSRAHSLAKSQQPVSFSFPQQNPRGDSDGAKTNVSDITNPSLEDGEIQNTAQSSSQHSKAPSQVSNSWKDSKFAFSKPASAIHSKHTSRSSISKLNVEAKEFKFNPSASFSPGSFSSGFTFSPAVKSPADASAPRSNKPSIDGVSSFNVAAPAFKPDAPAFKPDAPAFKPSAPAFQPGSAAPVVAEATVNNPAFKPHGLSSFPSSGFNFSSPPSIKPDAPIFHPGVSAFDPNKSVPAPTSFSSKIFGNVNLSASDIIKPASRSKAVPIVRPDITREKTPEKEAEPEEHQEDSEGRINLADGREKRARRGRADGDDVPKFALQPVLPSQPLAAVPVYEDETSVPELKPQDLPEDKENLSPEGKRAKSNSKSPEPLSVQRGSSAVEPSKPVEPIEEPEDDMDDDKTPEASDVPTPTIEEPIATTKKHSHKSTLSASAKPFDFRPNLGNAGYDFGFHVTKPSRTEEPEKSQPTPSRFASRSPATTFRPSDDGSYKTALEGGRRARYPESESVDFDHIGEASFNDIDAVMKHMNDEGSDFGVERDENSWDQSSPQRTPHEFDRNDLQPNFKMRSDAPSPSPRRLYQQRNMQGSGTSAQDPFDDERAALAYDSPVHRLNNADDVPVSDWDEGLVTDGENKIQTRSRFFDQHVDDIMGRLLESRLGPLEQNLQGIQDALAMMSQRPGRGRRSMSTGERLDSDADDEDDDVGVDSHYRNRSPRKDKRLEKIRSIVKDALESHQSQASTMPLPASQPMAPEMIREIVTDVLAAHQPTPAPAQHVPADQIRAIIEDVVAANKPVAPEPVAEPLKSEDIRSIVAETIASHTPKSIETVKPDDVRSIVMEAFATHAPPVPEQIVRPVWPEDLKTPDTIRSIIAEALSSHQPPVSPVVEPVQPDMIRNIVAEALAAQKPSALEAPVDIPQPQVDLTEIVQVVGSLKASIAQTTNQHLKAEDVRELVDDAFKRQSMEIATREENLAILEKDARIAELEALLKEANVRSEEDAEARAALELREADTSRLLKVTEEELALLQQAAGQDEDKIRELTEARDAARRDLSDFQNNEDQMRDQISALDSEIEHLKLKNIALESSEEDLKDKLTSATAENDALSSTLEEHRLSANKWRLDIQQAHEEGEQLRKAMDQARFQAEEATRVRESMRTKFEKLQQDMVAASQQVASERAQWHKNEESSATKYEILSARIEAEGRTRERLERELERLETQEREGMKLRIHLEQTQKHNARLEETIDQLRRESLEHQKNAERYERDMREARDAAHVEIRRTRVLMEADIDAANNQVNIVRHDLESEIARVRADLDQVRLDADTAKEKHELDLEAASDVKKQAVHEALESKRHSLQEQQRTFERQLEHIKHEHTRALNFAREDRERAEAFHHDRLALADSKADHLKDKIALLEEKLQVAKEAANAAAAAAAKSPSFSSSSAPSGADKISPQALRESIAVLQEQLQEREQRIESLEHEMTELDTEAPAKLKERDTEINWLRELLGVRIDDLNDLINSLAQPTFDRETVRDAAIRIRTNLQMEQSEKERLISGGQKSMPTLSTLSNFASPKAVQLAAAFGNWRKGRGEATSALAGTSNASSRTQTPSRATPQSAHSFLSGLMTPPTSNMRRTPDLPSSNNKSRPANLRSNSNSSKASSTTEMGFPGLGQKNHAVPQTPPLMRKASYDQDAEMEPFSESGFYDDESTVDGEVTPIALNFGREL</sequence>
<accession>A0A8K0RG50</accession>
<feature type="compositionally biased region" description="Low complexity" evidence="3">
    <location>
        <begin position="793"/>
        <end position="804"/>
    </location>
</feature>
<gene>
    <name evidence="4" type="ORF">FB567DRAFT_430607</name>
</gene>
<feature type="region of interest" description="Disordered" evidence="3">
    <location>
        <begin position="218"/>
        <end position="256"/>
    </location>
</feature>
<feature type="compositionally biased region" description="Polar residues" evidence="3">
    <location>
        <begin position="182"/>
        <end position="200"/>
    </location>
</feature>
<feature type="compositionally biased region" description="Acidic residues" evidence="3">
    <location>
        <begin position="1174"/>
        <end position="1186"/>
    </location>
</feature>
<feature type="coiled-coil region" evidence="2">
    <location>
        <begin position="2077"/>
        <end position="2205"/>
    </location>
</feature>
<feature type="compositionally biased region" description="Low complexity" evidence="3">
    <location>
        <begin position="1194"/>
        <end position="1204"/>
    </location>
</feature>
<reference evidence="4" key="1">
    <citation type="journal article" date="2021" name="Nat. Commun.">
        <title>Genetic determinants of endophytism in the Arabidopsis root mycobiome.</title>
        <authorList>
            <person name="Mesny F."/>
            <person name="Miyauchi S."/>
            <person name="Thiergart T."/>
            <person name="Pickel B."/>
            <person name="Atanasova L."/>
            <person name="Karlsson M."/>
            <person name="Huettel B."/>
            <person name="Barry K.W."/>
            <person name="Haridas S."/>
            <person name="Chen C."/>
            <person name="Bauer D."/>
            <person name="Andreopoulos W."/>
            <person name="Pangilinan J."/>
            <person name="LaButti K."/>
            <person name="Riley R."/>
            <person name="Lipzen A."/>
            <person name="Clum A."/>
            <person name="Drula E."/>
            <person name="Henrissat B."/>
            <person name="Kohler A."/>
            <person name="Grigoriev I.V."/>
            <person name="Martin F.M."/>
            <person name="Hacquard S."/>
        </authorList>
    </citation>
    <scope>NUCLEOTIDE SEQUENCE</scope>
    <source>
        <strain evidence="4">MPI-SDFR-AT-0120</strain>
    </source>
</reference>
<dbReference type="GO" id="GO:0005856">
    <property type="term" value="C:cytoskeleton"/>
    <property type="evidence" value="ECO:0007669"/>
    <property type="project" value="TreeGrafter"/>
</dbReference>
<feature type="compositionally biased region" description="Acidic residues" evidence="3">
    <location>
        <begin position="2462"/>
        <end position="2481"/>
    </location>
</feature>
<evidence type="ECO:0000313" key="4">
    <source>
        <dbReference type="EMBL" id="KAH7095504.1"/>
    </source>
</evidence>
<feature type="compositionally biased region" description="Basic and acidic residues" evidence="3">
    <location>
        <begin position="1055"/>
        <end position="1065"/>
    </location>
</feature>
<comment type="caution">
    <text evidence="4">The sequence shown here is derived from an EMBL/GenBank/DDBJ whole genome shotgun (WGS) entry which is preliminary data.</text>
</comment>
<name>A0A8K0RG50_9PLEO</name>
<feature type="compositionally biased region" description="Basic and acidic residues" evidence="3">
    <location>
        <begin position="1307"/>
        <end position="1326"/>
    </location>
</feature>
<feature type="coiled-coil region" evidence="2">
    <location>
        <begin position="1748"/>
        <end position="2050"/>
    </location>
</feature>
<feature type="compositionally biased region" description="Polar residues" evidence="3">
    <location>
        <begin position="545"/>
        <end position="561"/>
    </location>
</feature>
<feature type="compositionally biased region" description="Polar residues" evidence="3">
    <location>
        <begin position="1250"/>
        <end position="1267"/>
    </location>
</feature>
<dbReference type="EMBL" id="JAGMVJ010000001">
    <property type="protein sequence ID" value="KAH7095504.1"/>
    <property type="molecule type" value="Genomic_DNA"/>
</dbReference>
<keyword evidence="5" id="KW-1185">Reference proteome</keyword>
<keyword evidence="1 2" id="KW-0175">Coiled coil</keyword>
<dbReference type="PANTHER" id="PTHR32083:SF0">
    <property type="entry name" value="CILIA AND FLAGELLA-ASSOCIATED PROTEIN 58"/>
    <property type="match status" value="1"/>
</dbReference>
<feature type="compositionally biased region" description="Low complexity" evidence="3">
    <location>
        <begin position="2423"/>
        <end position="2432"/>
    </location>
</feature>
<feature type="compositionally biased region" description="Basic and acidic residues" evidence="3">
    <location>
        <begin position="1129"/>
        <end position="1146"/>
    </location>
</feature>
<proteinExistence type="predicted"/>
<feature type="compositionally biased region" description="Basic and acidic residues" evidence="3">
    <location>
        <begin position="1280"/>
        <end position="1298"/>
    </location>
</feature>
<evidence type="ECO:0000256" key="2">
    <source>
        <dbReference type="SAM" id="Coils"/>
    </source>
</evidence>
<dbReference type="PANTHER" id="PTHR32083">
    <property type="entry name" value="CILIA AND FLAGELLA-ASSOCIATED PROTEIN 58-RELATED"/>
    <property type="match status" value="1"/>
</dbReference>
<feature type="region of interest" description="Disordered" evidence="3">
    <location>
        <begin position="1"/>
        <end position="103"/>
    </location>
</feature>
<evidence type="ECO:0000256" key="1">
    <source>
        <dbReference type="ARBA" id="ARBA00023054"/>
    </source>
</evidence>
<feature type="region of interest" description="Disordered" evidence="3">
    <location>
        <begin position="490"/>
        <end position="561"/>
    </location>
</feature>
<feature type="region of interest" description="Disordered" evidence="3">
    <location>
        <begin position="283"/>
        <end position="366"/>
    </location>
</feature>
<evidence type="ECO:0000256" key="3">
    <source>
        <dbReference type="SAM" id="MobiDB-lite"/>
    </source>
</evidence>
<feature type="coiled-coil region" evidence="2">
    <location>
        <begin position="2233"/>
        <end position="2260"/>
    </location>
</feature>
<evidence type="ECO:0000313" key="5">
    <source>
        <dbReference type="Proteomes" id="UP000813461"/>
    </source>
</evidence>
<feature type="compositionally biased region" description="Polar residues" evidence="3">
    <location>
        <begin position="302"/>
        <end position="325"/>
    </location>
</feature>
<feature type="compositionally biased region" description="Polar residues" evidence="3">
    <location>
        <begin position="2367"/>
        <end position="2390"/>
    </location>
</feature>
<organism evidence="4 5">
    <name type="scientific">Paraphoma chrysanthemicola</name>
    <dbReference type="NCBI Taxonomy" id="798071"/>
    <lineage>
        <taxon>Eukaryota</taxon>
        <taxon>Fungi</taxon>
        <taxon>Dikarya</taxon>
        <taxon>Ascomycota</taxon>
        <taxon>Pezizomycotina</taxon>
        <taxon>Dothideomycetes</taxon>
        <taxon>Pleosporomycetidae</taxon>
        <taxon>Pleosporales</taxon>
        <taxon>Pleosporineae</taxon>
        <taxon>Phaeosphaeriaceae</taxon>
        <taxon>Paraphoma</taxon>
    </lineage>
</organism>
<feature type="compositionally biased region" description="Acidic residues" evidence="3">
    <location>
        <begin position="1479"/>
        <end position="1488"/>
    </location>
</feature>
<dbReference type="OrthoDB" id="1293114at2759"/>